<dbReference type="InterPro" id="IPR027463">
    <property type="entry name" value="AcrB_DN_DC_subdom"/>
</dbReference>
<feature type="transmembrane region" description="Helical" evidence="1">
    <location>
        <begin position="872"/>
        <end position="890"/>
    </location>
</feature>
<feature type="transmembrane region" description="Helical" evidence="1">
    <location>
        <begin position="896"/>
        <end position="921"/>
    </location>
</feature>
<name>A0A4U8Z3M6_METTU</name>
<evidence type="ECO:0000313" key="2">
    <source>
        <dbReference type="EMBL" id="VFU10026.1"/>
    </source>
</evidence>
<dbReference type="InterPro" id="IPR001036">
    <property type="entry name" value="Acrflvin-R"/>
</dbReference>
<dbReference type="GO" id="GO:0005886">
    <property type="term" value="C:plasma membrane"/>
    <property type="evidence" value="ECO:0007669"/>
    <property type="project" value="TreeGrafter"/>
</dbReference>
<organism evidence="2 3">
    <name type="scientific">Methylocella tundrae</name>
    <dbReference type="NCBI Taxonomy" id="227605"/>
    <lineage>
        <taxon>Bacteria</taxon>
        <taxon>Pseudomonadati</taxon>
        <taxon>Pseudomonadota</taxon>
        <taxon>Alphaproteobacteria</taxon>
        <taxon>Hyphomicrobiales</taxon>
        <taxon>Beijerinckiaceae</taxon>
        <taxon>Methylocella</taxon>
    </lineage>
</organism>
<dbReference type="Gene3D" id="1.20.1640.10">
    <property type="entry name" value="Multidrug efflux transporter AcrB transmembrane domain"/>
    <property type="match status" value="2"/>
</dbReference>
<dbReference type="KEGG" id="mtun:MTUNDRAET4_3139"/>
<protein>
    <submittedName>
        <fullName evidence="2">Acriflavin resistance protein</fullName>
    </submittedName>
</protein>
<dbReference type="GO" id="GO:0042910">
    <property type="term" value="F:xenobiotic transmembrane transporter activity"/>
    <property type="evidence" value="ECO:0007669"/>
    <property type="project" value="TreeGrafter"/>
</dbReference>
<dbReference type="Gene3D" id="3.30.2090.10">
    <property type="entry name" value="Multidrug efflux transporter AcrB TolC docking domain, DN and DC subdomains"/>
    <property type="match status" value="2"/>
</dbReference>
<keyword evidence="1" id="KW-0812">Transmembrane</keyword>
<dbReference type="Gene3D" id="3.30.70.1430">
    <property type="entry name" value="Multidrug efflux transporter AcrB pore domain"/>
    <property type="match status" value="2"/>
</dbReference>
<feature type="transmembrane region" description="Helical" evidence="1">
    <location>
        <begin position="431"/>
        <end position="451"/>
    </location>
</feature>
<proteinExistence type="predicted"/>
<gene>
    <name evidence="2" type="ORF">MTUNDRAET4_3139</name>
</gene>
<sequence>MTINVSAYSIRRPLPAIVFALVILALGAASFKKLPVTLLPNVDQPIITVVITQFGAAPAELETQVTRPVEDAVSGVEGVRHILSEVTDGVSATTITLALDANTDRALNDVKDAITRIRGQLSRSISEPLIRQVGVVGASILTYAAIAPGKTPEQLSNFIDDVVERRLLEVRGVGNIERIGGVDREILVSLDPARLAAFGLTAADVSRRLRGSNLDLAGGRAELGGQIQSIRTLAGARTLDELAGAMMSLPRGGAVRLDELGVVTDTIAEPRTFARLDGEPIVAFSIQRSKGASDVAVAAEVEKRIAELEAAHRDVALKRIDTSVAYTLGNYHSAMSTLFEGAILAVVVVFLFLRDIRATVIAAVALPLSILPAFFVMDMLGFSLNLVSLLAITLATGILVDDAIVEIENIVRHMRMGKSAYQAAIEAADEIGLAVVAISLTIVAVFAPVSFMSNIAGQYFKQFGLTVSAEVLFSLLAARLITPMLAAYFLKTQGREETAEGKLTQRYGRLVAWSVRRRYRTVGIGLVLFALSILSTKLIGTDFQPTQDASRSHLAIELPSGSDLSQTQAIADEVARALRKRPEITHVFIDGGHVPPSTSDVRKASLVVNYRPRSERTKSVRELETEISRELDALPDIRSWFVDDYGQRPVSYVVTGPDSVTVANFAAELAGQMNRVPALANVVASTSLERPELLVKPDRDLTARLGVSTESLSETLRIATIGDVGPALAKFDAGERQIPIRAQLGGLARTDKNVLETIGVPTATGAVVPLSSIAAVELGQGEATISRFDREREASIQAALAPGATLSEAEAAIYDLPLMKNPPKGIRVRKSGDAEAMAELFDGFTEAMRNGLVMVYAVLVILFASFLQPVTILFSLPLSIGGAIFGLLLTGRPVSMPVIIGILMLMGIVTKNAIMLVDFSIEAMKRGMERTEAIVEAGKKRARPIIMTTVAMVAGMLPSALAIGAGGEFRSPMAIAVIGGLIVSTVLSLLFVPAFFAMMDDAGRGIGGLWRRFAAARSSGRADAPAGSKEHIGKGVSKMRWLTKKGIAGGALLTVVWCLAAPGEESAPPTKAELAAKNLKSIEAAVQDLKDKCGVTILQDEESPDLPDKIDCGKGPEALDAAWIRFLVSEGVPGGPEERQSAAEQMGLSPSMTLIYMEGTARSDAIENLMNALRNIAGKQP</sequence>
<dbReference type="Gene3D" id="3.30.70.1440">
    <property type="entry name" value="Multidrug efflux transporter AcrB pore domain"/>
    <property type="match status" value="1"/>
</dbReference>
<dbReference type="Proteomes" id="UP000294360">
    <property type="component" value="Chromosome"/>
</dbReference>
<reference evidence="2 3" key="1">
    <citation type="submission" date="2019-03" db="EMBL/GenBank/DDBJ databases">
        <authorList>
            <person name="Kox A.R. M."/>
        </authorList>
    </citation>
    <scope>NUCLEOTIDE SEQUENCE [LARGE SCALE GENOMIC DNA]</scope>
    <source>
        <strain evidence="2">MTUNDRAET4 annotated genome</strain>
    </source>
</reference>
<accession>A0A4U8Z3M6</accession>
<feature type="transmembrane region" description="Helical" evidence="1">
    <location>
        <begin position="386"/>
        <end position="411"/>
    </location>
</feature>
<dbReference type="SUPFAM" id="SSF82714">
    <property type="entry name" value="Multidrug efflux transporter AcrB TolC docking domain, DN and DC subdomains"/>
    <property type="match status" value="2"/>
</dbReference>
<dbReference type="RefSeq" id="WP_244605832.1">
    <property type="nucleotide sequence ID" value="NZ_LR536450.1"/>
</dbReference>
<feature type="transmembrane region" description="Helical" evidence="1">
    <location>
        <begin position="942"/>
        <end position="967"/>
    </location>
</feature>
<feature type="transmembrane region" description="Helical" evidence="1">
    <location>
        <begin position="973"/>
        <end position="996"/>
    </location>
</feature>
<dbReference type="EMBL" id="LR536450">
    <property type="protein sequence ID" value="VFU10026.1"/>
    <property type="molecule type" value="Genomic_DNA"/>
</dbReference>
<feature type="transmembrane region" description="Helical" evidence="1">
    <location>
        <begin position="519"/>
        <end position="540"/>
    </location>
</feature>
<feature type="transmembrane region" description="Helical" evidence="1">
    <location>
        <begin position="331"/>
        <end position="353"/>
    </location>
</feature>
<dbReference type="AlphaFoldDB" id="A0A4U8Z3M6"/>
<dbReference type="PANTHER" id="PTHR32063:SF77">
    <property type="entry name" value="ACR FAMILY TRANSPORT PROTEIN"/>
    <property type="match status" value="1"/>
</dbReference>
<dbReference type="PRINTS" id="PR00702">
    <property type="entry name" value="ACRIFLAVINRP"/>
</dbReference>
<evidence type="ECO:0000313" key="3">
    <source>
        <dbReference type="Proteomes" id="UP000294360"/>
    </source>
</evidence>
<dbReference type="Pfam" id="PF00873">
    <property type="entry name" value="ACR_tran"/>
    <property type="match status" value="1"/>
</dbReference>
<keyword evidence="1" id="KW-0472">Membrane</keyword>
<dbReference type="SUPFAM" id="SSF82693">
    <property type="entry name" value="Multidrug efflux transporter AcrB pore domain, PN1, PN2, PC1 and PC2 subdomains"/>
    <property type="match status" value="3"/>
</dbReference>
<feature type="transmembrane region" description="Helical" evidence="1">
    <location>
        <begin position="360"/>
        <end position="380"/>
    </location>
</feature>
<feature type="transmembrane region" description="Helical" evidence="1">
    <location>
        <begin position="471"/>
        <end position="490"/>
    </location>
</feature>
<feature type="transmembrane region" description="Helical" evidence="1">
    <location>
        <begin position="847"/>
        <end position="867"/>
    </location>
</feature>
<dbReference type="PANTHER" id="PTHR32063">
    <property type="match status" value="1"/>
</dbReference>
<keyword evidence="1" id="KW-1133">Transmembrane helix</keyword>
<evidence type="ECO:0000256" key="1">
    <source>
        <dbReference type="SAM" id="Phobius"/>
    </source>
</evidence>
<dbReference type="SUPFAM" id="SSF82866">
    <property type="entry name" value="Multidrug efflux transporter AcrB transmembrane domain"/>
    <property type="match status" value="2"/>
</dbReference>
<dbReference type="Gene3D" id="3.30.70.1320">
    <property type="entry name" value="Multidrug efflux transporter AcrB pore domain like"/>
    <property type="match status" value="1"/>
</dbReference>